<dbReference type="InterPro" id="IPR000014">
    <property type="entry name" value="PAS"/>
</dbReference>
<dbReference type="Gene3D" id="3.30.450.20">
    <property type="entry name" value="PAS domain"/>
    <property type="match status" value="1"/>
</dbReference>
<name>A0A366XTK1_9BACI</name>
<dbReference type="InterPro" id="IPR009057">
    <property type="entry name" value="Homeodomain-like_sf"/>
</dbReference>
<dbReference type="SMART" id="SM00091">
    <property type="entry name" value="PAS"/>
    <property type="match status" value="1"/>
</dbReference>
<sequence length="454" mass="51945">MLNIDHRFKEELLEKILDNAYEWIVVVDHKGFINYLNKGYCEFLGVRQEEVLGKHVADIIENTRMHIVVQTGQDEIADLQFIHDNYMIANRIPIRAGNKIIGALGTVIYRDTKEWQQINTHIRELLSELEYYRKEFQEKNGVKYTLADLIGESEKMNHLKDQVKKVASGDVSILIRGESGTGKELIAHSIHQLSERSHKPFVKVNCGAIPEHLLESELFGYTEGAFTGAKKGGKIGKFQLADGGTIFLDEIGDMPLHMQVKLLRVLQEKEVERVGSVYTEKVDVRIVAATNRPLEKMVNEKSFREDLFYRINVIQLNVPPLRERKEDIGQLARYFQLKTANRTGKRITTINPSVLTIFYEYPWPGNIRELENVIEASVHLTNGNEITIDSLPDYLKERRGIQLSEKKLQEILEEAEKQAITAALQKHHNDKLKAAAALGIGKSNLYNKIKKYSL</sequence>
<dbReference type="InterPro" id="IPR003593">
    <property type="entry name" value="AAA+_ATPase"/>
</dbReference>
<feature type="coiled-coil region" evidence="6">
    <location>
        <begin position="398"/>
        <end position="425"/>
    </location>
</feature>
<dbReference type="EMBL" id="QOCW01000012">
    <property type="protein sequence ID" value="RBW69227.1"/>
    <property type="molecule type" value="Genomic_DNA"/>
</dbReference>
<dbReference type="SUPFAM" id="SSF46689">
    <property type="entry name" value="Homeodomain-like"/>
    <property type="match status" value="1"/>
</dbReference>
<dbReference type="OrthoDB" id="9771372at2"/>
<dbReference type="RefSeq" id="WP_113806434.1">
    <property type="nucleotide sequence ID" value="NZ_QOCW01000012.1"/>
</dbReference>
<dbReference type="NCBIfam" id="TIGR00229">
    <property type="entry name" value="sensory_box"/>
    <property type="match status" value="1"/>
</dbReference>
<dbReference type="InterPro" id="IPR025944">
    <property type="entry name" value="Sigma_54_int_dom_CS"/>
</dbReference>
<dbReference type="PANTHER" id="PTHR32071:SF57">
    <property type="entry name" value="C4-DICARBOXYLATE TRANSPORT TRANSCRIPTIONAL REGULATORY PROTEIN DCTD"/>
    <property type="match status" value="1"/>
</dbReference>
<feature type="domain" description="Sigma-54 factor interaction" evidence="7">
    <location>
        <begin position="149"/>
        <end position="379"/>
    </location>
</feature>
<dbReference type="Gene3D" id="3.40.50.300">
    <property type="entry name" value="P-loop containing nucleotide triphosphate hydrolases"/>
    <property type="match status" value="1"/>
</dbReference>
<evidence type="ECO:0000313" key="10">
    <source>
        <dbReference type="Proteomes" id="UP000253314"/>
    </source>
</evidence>
<dbReference type="SUPFAM" id="SSF55785">
    <property type="entry name" value="PYP-like sensor domain (PAS domain)"/>
    <property type="match status" value="1"/>
</dbReference>
<dbReference type="InterPro" id="IPR002078">
    <property type="entry name" value="Sigma_54_int"/>
</dbReference>
<protein>
    <submittedName>
        <fullName evidence="9">Sigma-54-dependent Fis family transcriptional regulator</fullName>
    </submittedName>
</protein>
<dbReference type="GO" id="GO:0006355">
    <property type="term" value="P:regulation of DNA-templated transcription"/>
    <property type="evidence" value="ECO:0007669"/>
    <property type="project" value="InterPro"/>
</dbReference>
<dbReference type="PROSITE" id="PS50112">
    <property type="entry name" value="PAS"/>
    <property type="match status" value="1"/>
</dbReference>
<dbReference type="Proteomes" id="UP000253314">
    <property type="component" value="Unassembled WGS sequence"/>
</dbReference>
<dbReference type="Gene3D" id="1.10.10.60">
    <property type="entry name" value="Homeodomain-like"/>
    <property type="match status" value="1"/>
</dbReference>
<feature type="domain" description="PAS" evidence="8">
    <location>
        <begin position="9"/>
        <end position="60"/>
    </location>
</feature>
<evidence type="ECO:0000256" key="4">
    <source>
        <dbReference type="ARBA" id="ARBA00023125"/>
    </source>
</evidence>
<dbReference type="PANTHER" id="PTHR32071">
    <property type="entry name" value="TRANSCRIPTIONAL REGULATORY PROTEIN"/>
    <property type="match status" value="1"/>
</dbReference>
<dbReference type="CDD" id="cd00130">
    <property type="entry name" value="PAS"/>
    <property type="match status" value="1"/>
</dbReference>
<keyword evidence="2" id="KW-0067">ATP-binding</keyword>
<dbReference type="InterPro" id="IPR058031">
    <property type="entry name" value="AAA_lid_NorR"/>
</dbReference>
<dbReference type="InterPro" id="IPR002197">
    <property type="entry name" value="HTH_Fis"/>
</dbReference>
<evidence type="ECO:0000256" key="5">
    <source>
        <dbReference type="ARBA" id="ARBA00023163"/>
    </source>
</evidence>
<keyword evidence="4" id="KW-0238">DNA-binding</keyword>
<dbReference type="PROSITE" id="PS00688">
    <property type="entry name" value="SIGMA54_INTERACT_3"/>
    <property type="match status" value="1"/>
</dbReference>
<dbReference type="Gene3D" id="1.10.8.60">
    <property type="match status" value="1"/>
</dbReference>
<accession>A0A366XTK1</accession>
<dbReference type="GO" id="GO:0005524">
    <property type="term" value="F:ATP binding"/>
    <property type="evidence" value="ECO:0007669"/>
    <property type="project" value="UniProtKB-KW"/>
</dbReference>
<keyword evidence="1" id="KW-0547">Nucleotide-binding</keyword>
<evidence type="ECO:0000256" key="1">
    <source>
        <dbReference type="ARBA" id="ARBA00022741"/>
    </source>
</evidence>
<dbReference type="Pfam" id="PF00158">
    <property type="entry name" value="Sigma54_activat"/>
    <property type="match status" value="1"/>
</dbReference>
<keyword evidence="3" id="KW-0805">Transcription regulation</keyword>
<dbReference type="AlphaFoldDB" id="A0A366XTK1"/>
<evidence type="ECO:0000259" key="7">
    <source>
        <dbReference type="PROSITE" id="PS50045"/>
    </source>
</evidence>
<dbReference type="InterPro" id="IPR025943">
    <property type="entry name" value="Sigma_54_int_dom_ATP-bd_2"/>
</dbReference>
<dbReference type="Pfam" id="PF02954">
    <property type="entry name" value="HTH_8"/>
    <property type="match status" value="1"/>
</dbReference>
<dbReference type="InterPro" id="IPR013767">
    <property type="entry name" value="PAS_fold"/>
</dbReference>
<gene>
    <name evidence="9" type="ORF">DS031_12675</name>
</gene>
<dbReference type="Pfam" id="PF00989">
    <property type="entry name" value="PAS"/>
    <property type="match status" value="1"/>
</dbReference>
<dbReference type="PRINTS" id="PR01590">
    <property type="entry name" value="HTHFIS"/>
</dbReference>
<dbReference type="SUPFAM" id="SSF52540">
    <property type="entry name" value="P-loop containing nucleoside triphosphate hydrolases"/>
    <property type="match status" value="1"/>
</dbReference>
<dbReference type="InterPro" id="IPR025662">
    <property type="entry name" value="Sigma_54_int_dom_ATP-bd_1"/>
</dbReference>
<evidence type="ECO:0000259" key="8">
    <source>
        <dbReference type="PROSITE" id="PS50112"/>
    </source>
</evidence>
<reference evidence="9 10" key="1">
    <citation type="submission" date="2018-07" db="EMBL/GenBank/DDBJ databases">
        <title>Lottiidibacillus patelloidae gen. nov., sp. nov., isolated from the intestinal tract of a marine limpet and the reclassification of B. taeanensis BH030017T, B. algicola KMM 3737T and B. hwajinpoensis SW-72T as genus Lottiidibacillus.</title>
        <authorList>
            <person name="Liu R."/>
            <person name="Huang Z."/>
        </authorList>
    </citation>
    <scope>NUCLEOTIDE SEQUENCE [LARGE SCALE GENOMIC DNA]</scope>
    <source>
        <strain evidence="9 10">BH030017</strain>
    </source>
</reference>
<dbReference type="PROSITE" id="PS00676">
    <property type="entry name" value="SIGMA54_INTERACT_2"/>
    <property type="match status" value="1"/>
</dbReference>
<evidence type="ECO:0000256" key="3">
    <source>
        <dbReference type="ARBA" id="ARBA00023015"/>
    </source>
</evidence>
<dbReference type="PROSITE" id="PS50045">
    <property type="entry name" value="SIGMA54_INTERACT_4"/>
    <property type="match status" value="1"/>
</dbReference>
<keyword evidence="5" id="KW-0804">Transcription</keyword>
<keyword evidence="6" id="KW-0175">Coiled coil</keyword>
<keyword evidence="10" id="KW-1185">Reference proteome</keyword>
<dbReference type="SMART" id="SM00382">
    <property type="entry name" value="AAA"/>
    <property type="match status" value="1"/>
</dbReference>
<organism evidence="9 10">
    <name type="scientific">Bacillus taeanensis</name>
    <dbReference type="NCBI Taxonomy" id="273032"/>
    <lineage>
        <taxon>Bacteria</taxon>
        <taxon>Bacillati</taxon>
        <taxon>Bacillota</taxon>
        <taxon>Bacilli</taxon>
        <taxon>Bacillales</taxon>
        <taxon>Bacillaceae</taxon>
        <taxon>Bacillus</taxon>
    </lineage>
</organism>
<dbReference type="InterPro" id="IPR027417">
    <property type="entry name" value="P-loop_NTPase"/>
</dbReference>
<evidence type="ECO:0000313" key="9">
    <source>
        <dbReference type="EMBL" id="RBW69227.1"/>
    </source>
</evidence>
<dbReference type="CDD" id="cd00009">
    <property type="entry name" value="AAA"/>
    <property type="match status" value="1"/>
</dbReference>
<dbReference type="InterPro" id="IPR035965">
    <property type="entry name" value="PAS-like_dom_sf"/>
</dbReference>
<evidence type="ECO:0000256" key="6">
    <source>
        <dbReference type="SAM" id="Coils"/>
    </source>
</evidence>
<evidence type="ECO:0000256" key="2">
    <source>
        <dbReference type="ARBA" id="ARBA00022840"/>
    </source>
</evidence>
<dbReference type="GO" id="GO:0043565">
    <property type="term" value="F:sequence-specific DNA binding"/>
    <property type="evidence" value="ECO:0007669"/>
    <property type="project" value="InterPro"/>
</dbReference>
<dbReference type="FunFam" id="3.40.50.300:FF:000006">
    <property type="entry name" value="DNA-binding transcriptional regulator NtrC"/>
    <property type="match status" value="1"/>
</dbReference>
<dbReference type="PROSITE" id="PS00675">
    <property type="entry name" value="SIGMA54_INTERACT_1"/>
    <property type="match status" value="1"/>
</dbReference>
<proteinExistence type="predicted"/>
<comment type="caution">
    <text evidence="9">The sequence shown here is derived from an EMBL/GenBank/DDBJ whole genome shotgun (WGS) entry which is preliminary data.</text>
</comment>
<dbReference type="Pfam" id="PF25601">
    <property type="entry name" value="AAA_lid_14"/>
    <property type="match status" value="1"/>
</dbReference>